<dbReference type="Pfam" id="PF08268">
    <property type="entry name" value="FBA_3"/>
    <property type="match status" value="1"/>
</dbReference>
<evidence type="ECO:0000313" key="3">
    <source>
        <dbReference type="Proteomes" id="UP000694251"/>
    </source>
</evidence>
<evidence type="ECO:0000259" key="1">
    <source>
        <dbReference type="PROSITE" id="PS50181"/>
    </source>
</evidence>
<dbReference type="InterPro" id="IPR013187">
    <property type="entry name" value="F-box-assoc_dom_typ3"/>
</dbReference>
<dbReference type="InterPro" id="IPR017451">
    <property type="entry name" value="F-box-assoc_interact_dom"/>
</dbReference>
<name>A0A8T2DL88_ARASU</name>
<reference evidence="2 3" key="1">
    <citation type="submission" date="2020-12" db="EMBL/GenBank/DDBJ databases">
        <title>Concerted genomic and epigenomic changes stabilize Arabidopsis allopolyploids.</title>
        <authorList>
            <person name="Chen Z."/>
        </authorList>
    </citation>
    <scope>NUCLEOTIDE SEQUENCE [LARGE SCALE GENOMIC DNA]</scope>
    <source>
        <strain evidence="2">As9502</strain>
        <tissue evidence="2">Leaf</tissue>
    </source>
</reference>
<protein>
    <submittedName>
        <fullName evidence="2">F-box domain</fullName>
    </submittedName>
</protein>
<evidence type="ECO:0000313" key="2">
    <source>
        <dbReference type="EMBL" id="KAG7611706.1"/>
    </source>
</evidence>
<sequence>MKMITKLISWVIWGGKEKGHIRRSFIEELPTEILTMILRKLPGKQALICRCVSKTFLSVLDSPCFMERHLRDDHDDGEPPALLTYGVHDVAVFYKLWMCKTMLEESDEAKVLKVDDRHLWNYPCIETQSYFHPISSGGLILTRCNSNSPFVFNPIRKEVMKIPAQGDENAWKQPLGFGYDPKGNTHKIISVWETQEHVLVAEIFSLGDTDTKWRSLDISSSASALPFGHVSFSSSTVTIGGYVYWTATISEMSSYRLETKNWTKHMVLCFSLEMETFEWFPHPTIIQGSLVQLFRLTNLRGTLAMVDFSSEECLGLWTLRDKARGEWSFDYRFDANVFRDKVGCFCRGHDWSTNRLHVVGAWKEGLLLRIWDSTVCIYLNFKTTRMEYIGFENEIQGLISRDFIISYTPNYLLRLKTYYDQSRVICAHPHAGARLRGRLHFMLTGVDDLLYEFRYCFDTLHSTFDELIGFRYNEDRREKDKLLEKIVKMKDKAEWIFL</sequence>
<organism evidence="2 3">
    <name type="scientific">Arabidopsis suecica</name>
    <name type="common">Swedish thale-cress</name>
    <name type="synonym">Cardaminopsis suecica</name>
    <dbReference type="NCBI Taxonomy" id="45249"/>
    <lineage>
        <taxon>Eukaryota</taxon>
        <taxon>Viridiplantae</taxon>
        <taxon>Streptophyta</taxon>
        <taxon>Embryophyta</taxon>
        <taxon>Tracheophyta</taxon>
        <taxon>Spermatophyta</taxon>
        <taxon>Magnoliopsida</taxon>
        <taxon>eudicotyledons</taxon>
        <taxon>Gunneridae</taxon>
        <taxon>Pentapetalae</taxon>
        <taxon>rosids</taxon>
        <taxon>malvids</taxon>
        <taxon>Brassicales</taxon>
        <taxon>Brassicaceae</taxon>
        <taxon>Camelineae</taxon>
        <taxon>Arabidopsis</taxon>
    </lineage>
</organism>
<comment type="caution">
    <text evidence="2">The sequence shown here is derived from an EMBL/GenBank/DDBJ whole genome shotgun (WGS) entry which is preliminary data.</text>
</comment>
<dbReference type="InterPro" id="IPR001810">
    <property type="entry name" value="F-box_dom"/>
</dbReference>
<proteinExistence type="predicted"/>
<accession>A0A8T2DL88</accession>
<dbReference type="SMART" id="SM00256">
    <property type="entry name" value="FBOX"/>
    <property type="match status" value="1"/>
</dbReference>
<dbReference type="PANTHER" id="PTHR31111:SF136">
    <property type="entry name" value="F-BOX ASSOCIATED DOMAIN-CONTAINING PROTEIN"/>
    <property type="match status" value="1"/>
</dbReference>
<dbReference type="Proteomes" id="UP000694251">
    <property type="component" value="Chromosome 5"/>
</dbReference>
<feature type="domain" description="F-box" evidence="1">
    <location>
        <begin position="23"/>
        <end position="69"/>
    </location>
</feature>
<dbReference type="PROSITE" id="PS50181">
    <property type="entry name" value="FBOX"/>
    <property type="match status" value="1"/>
</dbReference>
<dbReference type="AlphaFoldDB" id="A0A8T2DL88"/>
<dbReference type="NCBIfam" id="TIGR01640">
    <property type="entry name" value="F_box_assoc_1"/>
    <property type="match status" value="1"/>
</dbReference>
<dbReference type="OrthoDB" id="1034032at2759"/>
<dbReference type="EMBL" id="JAEFBJ010000005">
    <property type="protein sequence ID" value="KAG7611706.1"/>
    <property type="molecule type" value="Genomic_DNA"/>
</dbReference>
<dbReference type="Pfam" id="PF00646">
    <property type="entry name" value="F-box"/>
    <property type="match status" value="1"/>
</dbReference>
<keyword evidence="3" id="KW-1185">Reference proteome</keyword>
<gene>
    <name evidence="2" type="ORF">ISN44_As05g037920</name>
</gene>
<dbReference type="PANTHER" id="PTHR31111">
    <property type="entry name" value="BNAA05G37150D PROTEIN-RELATED"/>
    <property type="match status" value="1"/>
</dbReference>